<dbReference type="InParanoid" id="B0E1G5"/>
<evidence type="ECO:0000313" key="3">
    <source>
        <dbReference type="Proteomes" id="UP000001194"/>
    </source>
</evidence>
<dbReference type="AlphaFoldDB" id="B0E1G5"/>
<feature type="region of interest" description="Disordered" evidence="1">
    <location>
        <begin position="318"/>
        <end position="339"/>
    </location>
</feature>
<feature type="region of interest" description="Disordered" evidence="1">
    <location>
        <begin position="106"/>
        <end position="145"/>
    </location>
</feature>
<dbReference type="Proteomes" id="UP000001194">
    <property type="component" value="Unassembled WGS sequence"/>
</dbReference>
<feature type="compositionally biased region" description="Polar residues" evidence="1">
    <location>
        <begin position="106"/>
        <end position="116"/>
    </location>
</feature>
<dbReference type="GeneID" id="6085671"/>
<organism evidence="3">
    <name type="scientific">Laccaria bicolor (strain S238N-H82 / ATCC MYA-4686)</name>
    <name type="common">Bicoloured deceiver</name>
    <name type="synonym">Laccaria laccata var. bicolor</name>
    <dbReference type="NCBI Taxonomy" id="486041"/>
    <lineage>
        <taxon>Eukaryota</taxon>
        <taxon>Fungi</taxon>
        <taxon>Dikarya</taxon>
        <taxon>Basidiomycota</taxon>
        <taxon>Agaricomycotina</taxon>
        <taxon>Agaricomycetes</taxon>
        <taxon>Agaricomycetidae</taxon>
        <taxon>Agaricales</taxon>
        <taxon>Agaricineae</taxon>
        <taxon>Hydnangiaceae</taxon>
        <taxon>Laccaria</taxon>
    </lineage>
</organism>
<dbReference type="HOGENOM" id="CLU_784271_0_0_1"/>
<dbReference type="KEGG" id="lbc:LACBIDRAFT_335132"/>
<feature type="compositionally biased region" description="Polar residues" evidence="1">
    <location>
        <begin position="131"/>
        <end position="141"/>
    </location>
</feature>
<reference evidence="2 3" key="1">
    <citation type="journal article" date="2008" name="Nature">
        <title>The genome of Laccaria bicolor provides insights into mycorrhizal symbiosis.</title>
        <authorList>
            <person name="Martin F."/>
            <person name="Aerts A."/>
            <person name="Ahren D."/>
            <person name="Brun A."/>
            <person name="Danchin E.G.J."/>
            <person name="Duchaussoy F."/>
            <person name="Gibon J."/>
            <person name="Kohler A."/>
            <person name="Lindquist E."/>
            <person name="Pereda V."/>
            <person name="Salamov A."/>
            <person name="Shapiro H.J."/>
            <person name="Wuyts J."/>
            <person name="Blaudez D."/>
            <person name="Buee M."/>
            <person name="Brokstein P."/>
            <person name="Canbaeck B."/>
            <person name="Cohen D."/>
            <person name="Courty P.E."/>
            <person name="Coutinho P.M."/>
            <person name="Delaruelle C."/>
            <person name="Detter J.C."/>
            <person name="Deveau A."/>
            <person name="DiFazio S."/>
            <person name="Duplessis S."/>
            <person name="Fraissinet-Tachet L."/>
            <person name="Lucic E."/>
            <person name="Frey-Klett P."/>
            <person name="Fourrey C."/>
            <person name="Feussner I."/>
            <person name="Gay G."/>
            <person name="Grimwood J."/>
            <person name="Hoegger P.J."/>
            <person name="Jain P."/>
            <person name="Kilaru S."/>
            <person name="Labbe J."/>
            <person name="Lin Y.C."/>
            <person name="Legue V."/>
            <person name="Le Tacon F."/>
            <person name="Marmeisse R."/>
            <person name="Melayah D."/>
            <person name="Montanini B."/>
            <person name="Muratet M."/>
            <person name="Nehls U."/>
            <person name="Niculita-Hirzel H."/>
            <person name="Oudot-Le Secq M.P."/>
            <person name="Peter M."/>
            <person name="Quesneville H."/>
            <person name="Rajashekar B."/>
            <person name="Reich M."/>
            <person name="Rouhier N."/>
            <person name="Schmutz J."/>
            <person name="Yin T."/>
            <person name="Chalot M."/>
            <person name="Henrissat B."/>
            <person name="Kuees U."/>
            <person name="Lucas S."/>
            <person name="Van de Peer Y."/>
            <person name="Podila G.K."/>
            <person name="Polle A."/>
            <person name="Pukkila P.J."/>
            <person name="Richardson P.M."/>
            <person name="Rouze P."/>
            <person name="Sanders I.R."/>
            <person name="Stajich J.E."/>
            <person name="Tunlid A."/>
            <person name="Tuskan G."/>
            <person name="Grigoriev I.V."/>
        </authorList>
    </citation>
    <scope>NUCLEOTIDE SEQUENCE [LARGE SCALE GENOMIC DNA]</scope>
    <source>
        <strain evidence="3">S238N-H82 / ATCC MYA-4686</strain>
    </source>
</reference>
<feature type="region of interest" description="Disordered" evidence="1">
    <location>
        <begin position="185"/>
        <end position="205"/>
    </location>
</feature>
<dbReference type="EMBL" id="DS547167">
    <property type="protein sequence ID" value="EDQ99304.1"/>
    <property type="molecule type" value="Genomic_DNA"/>
</dbReference>
<evidence type="ECO:0000256" key="1">
    <source>
        <dbReference type="SAM" id="MobiDB-lite"/>
    </source>
</evidence>
<proteinExistence type="predicted"/>
<sequence>MFIMLFGWFLGWFLHIQVFSIVIGAIPIRSPVILRKLFASARQASIFDFQQVDTSTNVPPVPPSSARQPSIFDFQKPNNPAPASANKGSPFDFQVHRSFTPASAVQPSIDFQTPGTSAPAPASDKPGMSSPGASRSNSTLGSRKYLTKSQEAKLRLQGQGGAAILPTRPGDAFVFGPAPVFVYTQERTTPRPPPSTELLDLDPNSPRARGLCRKYNIKVVSDDSIGDRTGVVAKVVQAIGKVWERAMDPEASSNPLIRNLQAAFDKLLTRGDEFTEMDRMDLHSDNEPLLVCFGHLQIDSDRDLVAAMDATLEGLRPFIPDEIPDKGKGRDKRDGPGFK</sequence>
<dbReference type="OrthoDB" id="3099122at2759"/>
<protein>
    <submittedName>
        <fullName evidence="2">Predicted protein</fullName>
    </submittedName>
</protein>
<dbReference type="RefSeq" id="XP_001890024.1">
    <property type="nucleotide sequence ID" value="XM_001889989.1"/>
</dbReference>
<gene>
    <name evidence="2" type="ORF">LACBIDRAFT_335132</name>
</gene>
<keyword evidence="3" id="KW-1185">Reference proteome</keyword>
<feature type="region of interest" description="Disordered" evidence="1">
    <location>
        <begin position="54"/>
        <end position="87"/>
    </location>
</feature>
<evidence type="ECO:0000313" key="2">
    <source>
        <dbReference type="EMBL" id="EDQ99304.1"/>
    </source>
</evidence>
<name>B0E1G5_LACBS</name>
<feature type="compositionally biased region" description="Basic and acidic residues" evidence="1">
    <location>
        <begin position="323"/>
        <end position="339"/>
    </location>
</feature>
<accession>B0E1G5</accession>